<dbReference type="Proteomes" id="UP000054279">
    <property type="component" value="Unassembled WGS sequence"/>
</dbReference>
<proteinExistence type="predicted"/>
<name>A0A0C9U0U7_SPHS4</name>
<evidence type="ECO:0000313" key="2">
    <source>
        <dbReference type="Proteomes" id="UP000054279"/>
    </source>
</evidence>
<evidence type="ECO:0000313" key="1">
    <source>
        <dbReference type="EMBL" id="KIJ22617.1"/>
    </source>
</evidence>
<gene>
    <name evidence="1" type="ORF">M422DRAFT_196960</name>
</gene>
<organism evidence="1 2">
    <name type="scientific">Sphaerobolus stellatus (strain SS14)</name>
    <dbReference type="NCBI Taxonomy" id="990650"/>
    <lineage>
        <taxon>Eukaryota</taxon>
        <taxon>Fungi</taxon>
        <taxon>Dikarya</taxon>
        <taxon>Basidiomycota</taxon>
        <taxon>Agaricomycotina</taxon>
        <taxon>Agaricomycetes</taxon>
        <taxon>Phallomycetidae</taxon>
        <taxon>Geastrales</taxon>
        <taxon>Sphaerobolaceae</taxon>
        <taxon>Sphaerobolus</taxon>
    </lineage>
</organism>
<dbReference type="EMBL" id="KN838062">
    <property type="protein sequence ID" value="KIJ22617.1"/>
    <property type="molecule type" value="Genomic_DNA"/>
</dbReference>
<keyword evidence="2" id="KW-1185">Reference proteome</keyword>
<dbReference type="HOGENOM" id="CLU_042836_1_1_1"/>
<sequence length="235" mass="26404">MATAAVNSQPLKAGKDGILDAIWPYPNISSWRLGSWFWGQGDTKSLAGFRDLVNNVLLAKDFKLEDIQNVAWDKINDLLAQISPNAPEGEGWVETSVDIEVPTGIKKKAGEQPQNNHQAAKSFSVPGLWHHSIPALISSVFSGDTAAESFHFNPFKQFWKTSQGWLEHVRDELFNSDAWLRAHEEVEALPREEGDTLPRCIAALMFWSDATHLAQFGQAKLWPIYLFFGNQSKWI</sequence>
<reference evidence="1 2" key="1">
    <citation type="submission" date="2014-06" db="EMBL/GenBank/DDBJ databases">
        <title>Evolutionary Origins and Diversification of the Mycorrhizal Mutualists.</title>
        <authorList>
            <consortium name="DOE Joint Genome Institute"/>
            <consortium name="Mycorrhizal Genomics Consortium"/>
            <person name="Kohler A."/>
            <person name="Kuo A."/>
            <person name="Nagy L.G."/>
            <person name="Floudas D."/>
            <person name="Copeland A."/>
            <person name="Barry K.W."/>
            <person name="Cichocki N."/>
            <person name="Veneault-Fourrey C."/>
            <person name="LaButti K."/>
            <person name="Lindquist E.A."/>
            <person name="Lipzen A."/>
            <person name="Lundell T."/>
            <person name="Morin E."/>
            <person name="Murat C."/>
            <person name="Riley R."/>
            <person name="Ohm R."/>
            <person name="Sun H."/>
            <person name="Tunlid A."/>
            <person name="Henrissat B."/>
            <person name="Grigoriev I.V."/>
            <person name="Hibbett D.S."/>
            <person name="Martin F."/>
        </authorList>
    </citation>
    <scope>NUCLEOTIDE SEQUENCE [LARGE SCALE GENOMIC DNA]</scope>
    <source>
        <strain evidence="1 2">SS14</strain>
    </source>
</reference>
<dbReference type="Pfam" id="PF18759">
    <property type="entry name" value="Plavaka"/>
    <property type="match status" value="1"/>
</dbReference>
<protein>
    <submittedName>
        <fullName evidence="1">Uncharacterized protein</fullName>
    </submittedName>
</protein>
<dbReference type="AlphaFoldDB" id="A0A0C9U0U7"/>
<accession>A0A0C9U0U7</accession>
<dbReference type="InterPro" id="IPR041078">
    <property type="entry name" value="Plavaka"/>
</dbReference>
<dbReference type="OrthoDB" id="3208495at2759"/>